<accession>A0ABZ0S9Q0</accession>
<evidence type="ECO:0000313" key="2">
    <source>
        <dbReference type="Proteomes" id="UP001432180"/>
    </source>
</evidence>
<dbReference type="EMBL" id="CP121472">
    <property type="protein sequence ID" value="WPL17265.1"/>
    <property type="molecule type" value="Genomic_DNA"/>
</dbReference>
<name>A0ABZ0S9Q0_9GAMM</name>
<protein>
    <submittedName>
        <fullName evidence="1">Uncharacterized protein</fullName>
    </submittedName>
</protein>
<gene>
    <name evidence="1" type="ORF">Thiowin_02261</name>
</gene>
<proteinExistence type="predicted"/>
<dbReference type="Proteomes" id="UP001432180">
    <property type="component" value="Chromosome"/>
</dbReference>
<sequence length="156" mass="17849">MNIETSLDGLAEPDWDSPLQITLTPELLAKTLMDTATAVHTGWESCVQNDAVLNQIVAMDDSGQNSVRLVEQEFADEEDVDVVWHDWALEICVGRVMTIGHWHLRNDSPPVDWEWHARQAEKAFQQACVLIGRRARRGLWVEEAMPHELPPRSYRH</sequence>
<keyword evidence="2" id="KW-1185">Reference proteome</keyword>
<evidence type="ECO:0000313" key="1">
    <source>
        <dbReference type="EMBL" id="WPL17265.1"/>
    </source>
</evidence>
<reference evidence="1 2" key="1">
    <citation type="journal article" date="2023" name="Microorganisms">
        <title>Thiorhodovibrio frisius and Trv. litoralis spp. nov., Two Novel Members from a Clade of Fastidious Purple Sulfur Bacteria That Exhibit Unique Red-Shifted Light-Harvesting Capabilities.</title>
        <authorList>
            <person name="Methner A."/>
            <person name="Kuzyk S.B."/>
            <person name="Petersen J."/>
            <person name="Bauer S."/>
            <person name="Brinkmann H."/>
            <person name="Sichau K."/>
            <person name="Wanner G."/>
            <person name="Wolf J."/>
            <person name="Neumann-Schaal M."/>
            <person name="Henke P."/>
            <person name="Tank M."/>
            <person name="Sproer C."/>
            <person name="Bunk B."/>
            <person name="Overmann J."/>
        </authorList>
    </citation>
    <scope>NUCLEOTIDE SEQUENCE [LARGE SCALE GENOMIC DNA]</scope>
    <source>
        <strain evidence="1 2">DSM 6702</strain>
    </source>
</reference>
<organism evidence="1 2">
    <name type="scientific">Thiorhodovibrio winogradskyi</name>
    <dbReference type="NCBI Taxonomy" id="77007"/>
    <lineage>
        <taxon>Bacteria</taxon>
        <taxon>Pseudomonadati</taxon>
        <taxon>Pseudomonadota</taxon>
        <taxon>Gammaproteobacteria</taxon>
        <taxon>Chromatiales</taxon>
        <taxon>Chromatiaceae</taxon>
        <taxon>Thiorhodovibrio</taxon>
    </lineage>
</organism>